<dbReference type="AlphaFoldDB" id="A0A7W0HKS6"/>
<evidence type="ECO:0000313" key="10">
    <source>
        <dbReference type="Proteomes" id="UP000525298"/>
    </source>
</evidence>
<feature type="transmembrane region" description="Helical" evidence="7">
    <location>
        <begin position="236"/>
        <end position="255"/>
    </location>
</feature>
<evidence type="ECO:0000256" key="5">
    <source>
        <dbReference type="ARBA" id="ARBA00022989"/>
    </source>
</evidence>
<keyword evidence="9" id="KW-0645">Protease</keyword>
<evidence type="ECO:0000313" key="9">
    <source>
        <dbReference type="EMBL" id="MBA2881540.1"/>
    </source>
</evidence>
<evidence type="ECO:0000256" key="4">
    <source>
        <dbReference type="ARBA" id="ARBA00022801"/>
    </source>
</evidence>
<dbReference type="Proteomes" id="UP000525298">
    <property type="component" value="Unassembled WGS sequence"/>
</dbReference>
<feature type="transmembrane region" description="Helical" evidence="7">
    <location>
        <begin position="141"/>
        <end position="163"/>
    </location>
</feature>
<organism evidence="9 10">
    <name type="scientific">Desulfosalsimonas propionicica</name>
    <dbReference type="NCBI Taxonomy" id="332175"/>
    <lineage>
        <taxon>Bacteria</taxon>
        <taxon>Pseudomonadati</taxon>
        <taxon>Thermodesulfobacteriota</taxon>
        <taxon>Desulfobacteria</taxon>
        <taxon>Desulfobacterales</taxon>
        <taxon>Desulfosalsimonadaceae</taxon>
        <taxon>Desulfosalsimonas</taxon>
    </lineage>
</organism>
<gene>
    <name evidence="9" type="ORF">HNR65_001867</name>
</gene>
<protein>
    <submittedName>
        <fullName evidence="9">Membrane associated rhomboid family serine protease</fullName>
    </submittedName>
</protein>
<dbReference type="SUPFAM" id="SSF144091">
    <property type="entry name" value="Rhomboid-like"/>
    <property type="match status" value="1"/>
</dbReference>
<dbReference type="PANTHER" id="PTHR43731">
    <property type="entry name" value="RHOMBOID PROTEASE"/>
    <property type="match status" value="1"/>
</dbReference>
<evidence type="ECO:0000256" key="6">
    <source>
        <dbReference type="ARBA" id="ARBA00023136"/>
    </source>
</evidence>
<dbReference type="Gene3D" id="1.20.1540.10">
    <property type="entry name" value="Rhomboid-like"/>
    <property type="match status" value="1"/>
</dbReference>
<feature type="transmembrane region" description="Helical" evidence="7">
    <location>
        <begin position="214"/>
        <end position="230"/>
    </location>
</feature>
<dbReference type="GO" id="GO:0004252">
    <property type="term" value="F:serine-type endopeptidase activity"/>
    <property type="evidence" value="ECO:0007669"/>
    <property type="project" value="InterPro"/>
</dbReference>
<keyword evidence="4" id="KW-0378">Hydrolase</keyword>
<dbReference type="InterPro" id="IPR035952">
    <property type="entry name" value="Rhomboid-like_sf"/>
</dbReference>
<dbReference type="GO" id="GO:0006508">
    <property type="term" value="P:proteolysis"/>
    <property type="evidence" value="ECO:0007669"/>
    <property type="project" value="UniProtKB-KW"/>
</dbReference>
<dbReference type="InterPro" id="IPR022764">
    <property type="entry name" value="Peptidase_S54_rhomboid_dom"/>
</dbReference>
<proteinExistence type="inferred from homology"/>
<evidence type="ECO:0000259" key="8">
    <source>
        <dbReference type="Pfam" id="PF01694"/>
    </source>
</evidence>
<keyword evidence="6 7" id="KW-0472">Membrane</keyword>
<comment type="similarity">
    <text evidence="2">Belongs to the peptidase S54 family.</text>
</comment>
<comment type="subcellular location">
    <subcellularLocation>
        <location evidence="1">Membrane</location>
        <topology evidence="1">Multi-pass membrane protein</topology>
    </subcellularLocation>
</comment>
<dbReference type="Pfam" id="PF01694">
    <property type="entry name" value="Rhomboid"/>
    <property type="match status" value="1"/>
</dbReference>
<evidence type="ECO:0000256" key="2">
    <source>
        <dbReference type="ARBA" id="ARBA00009045"/>
    </source>
</evidence>
<dbReference type="EMBL" id="JACDUS010000004">
    <property type="protein sequence ID" value="MBA2881540.1"/>
    <property type="molecule type" value="Genomic_DNA"/>
</dbReference>
<keyword evidence="10" id="KW-1185">Reference proteome</keyword>
<dbReference type="RefSeq" id="WP_181551190.1">
    <property type="nucleotide sequence ID" value="NZ_JACDUS010000004.1"/>
</dbReference>
<evidence type="ECO:0000256" key="7">
    <source>
        <dbReference type="SAM" id="Phobius"/>
    </source>
</evidence>
<keyword evidence="5 7" id="KW-1133">Transmembrane helix</keyword>
<feature type="transmembrane region" description="Helical" evidence="7">
    <location>
        <begin position="267"/>
        <end position="285"/>
    </location>
</feature>
<reference evidence="9 10" key="1">
    <citation type="submission" date="2020-07" db="EMBL/GenBank/DDBJ databases">
        <title>Genomic Encyclopedia of Type Strains, Phase IV (KMG-IV): sequencing the most valuable type-strain genomes for metagenomic binning, comparative biology and taxonomic classification.</title>
        <authorList>
            <person name="Goeker M."/>
        </authorList>
    </citation>
    <scope>NUCLEOTIDE SEQUENCE [LARGE SCALE GENOMIC DNA]</scope>
    <source>
        <strain evidence="9 10">DSM 17721</strain>
    </source>
</reference>
<feature type="domain" description="Peptidase S54 rhomboid" evidence="8">
    <location>
        <begin position="116"/>
        <end position="252"/>
    </location>
</feature>
<name>A0A7W0HKS6_9BACT</name>
<accession>A0A7W0HKS6</accession>
<keyword evidence="3 7" id="KW-0812">Transmembrane</keyword>
<evidence type="ECO:0000256" key="1">
    <source>
        <dbReference type="ARBA" id="ARBA00004141"/>
    </source>
</evidence>
<dbReference type="PANTHER" id="PTHR43731:SF14">
    <property type="entry name" value="PRESENILIN-ASSOCIATED RHOMBOID-LIKE PROTEIN, MITOCHONDRIAL"/>
    <property type="match status" value="1"/>
</dbReference>
<evidence type="ECO:0000256" key="3">
    <source>
        <dbReference type="ARBA" id="ARBA00022692"/>
    </source>
</evidence>
<comment type="caution">
    <text evidence="9">The sequence shown here is derived from an EMBL/GenBank/DDBJ whole genome shotgun (WGS) entry which is preliminary data.</text>
</comment>
<dbReference type="InterPro" id="IPR050925">
    <property type="entry name" value="Rhomboid_protease_S54"/>
</dbReference>
<dbReference type="GO" id="GO:0016020">
    <property type="term" value="C:membrane"/>
    <property type="evidence" value="ECO:0007669"/>
    <property type="project" value="UniProtKB-SubCell"/>
</dbReference>
<feature type="transmembrane region" description="Helical" evidence="7">
    <location>
        <begin position="183"/>
        <end position="202"/>
    </location>
</feature>
<sequence length="289" mass="30769">MIELYDNMSADSADLCGLILKASGIPFRVRKDSNGWGIWVAARDFSRARCAVDSYFRENRPSDVIDQNPLPEQDHGYAGIWTAAFMAAVYAGVSRTADIHAVWNDFGASAWKIMDGEFYRTVTALMLHADAVHLLGNMAGLAVFATAVCHVAGWGAGMLMILAAGAGGNMVNAVMYESGHVSIGASTAVFGAIGILSGYQFLRRRVVFRKKAGAWLPLACGLALLGFLGAGEHVDLAAHLFGFLVGIFIGIGYAGVHKTISTRGQRLCMAVCSAVVAGAWAVGTWKQLF</sequence>